<dbReference type="RefSeq" id="WP_379835209.1">
    <property type="nucleotide sequence ID" value="NZ_JBHRYQ010000001.1"/>
</dbReference>
<protein>
    <submittedName>
        <fullName evidence="1">Uncharacterized protein</fullName>
    </submittedName>
</protein>
<accession>A0ABV7YUQ6</accession>
<proteinExistence type="predicted"/>
<keyword evidence="2" id="KW-1185">Reference proteome</keyword>
<evidence type="ECO:0000313" key="1">
    <source>
        <dbReference type="EMBL" id="MFC3809752.1"/>
    </source>
</evidence>
<sequence length="78" mass="9134">MKTESKNYGDWSVDEVGKMTYKRNGKVFYEIPPELLRDPDKIAEVLCFDDIDYHDFMTHVIMACKKAGYKSININIRP</sequence>
<dbReference type="Proteomes" id="UP001595616">
    <property type="component" value="Unassembled WGS sequence"/>
</dbReference>
<comment type="caution">
    <text evidence="1">The sequence shown here is derived from an EMBL/GenBank/DDBJ whole genome shotgun (WGS) entry which is preliminary data.</text>
</comment>
<organism evidence="1 2">
    <name type="scientific">Lacihabitans lacunae</name>
    <dbReference type="NCBI Taxonomy" id="1028214"/>
    <lineage>
        <taxon>Bacteria</taxon>
        <taxon>Pseudomonadati</taxon>
        <taxon>Bacteroidota</taxon>
        <taxon>Cytophagia</taxon>
        <taxon>Cytophagales</taxon>
        <taxon>Leadbetterellaceae</taxon>
        <taxon>Lacihabitans</taxon>
    </lineage>
</organism>
<gene>
    <name evidence="1" type="ORF">ACFOOI_03715</name>
</gene>
<evidence type="ECO:0000313" key="2">
    <source>
        <dbReference type="Proteomes" id="UP001595616"/>
    </source>
</evidence>
<name>A0ABV7YUQ6_9BACT</name>
<dbReference type="EMBL" id="JBHRYQ010000001">
    <property type="protein sequence ID" value="MFC3809752.1"/>
    <property type="molecule type" value="Genomic_DNA"/>
</dbReference>
<reference evidence="2" key="1">
    <citation type="journal article" date="2019" name="Int. J. Syst. Evol. Microbiol.">
        <title>The Global Catalogue of Microorganisms (GCM) 10K type strain sequencing project: providing services to taxonomists for standard genome sequencing and annotation.</title>
        <authorList>
            <consortium name="The Broad Institute Genomics Platform"/>
            <consortium name="The Broad Institute Genome Sequencing Center for Infectious Disease"/>
            <person name="Wu L."/>
            <person name="Ma J."/>
        </authorList>
    </citation>
    <scope>NUCLEOTIDE SEQUENCE [LARGE SCALE GENOMIC DNA]</scope>
    <source>
        <strain evidence="2">CECT 7956</strain>
    </source>
</reference>